<accession>A0ABD4ZWJ4</accession>
<evidence type="ECO:0000313" key="2">
    <source>
        <dbReference type="Proteomes" id="UP001241571"/>
    </source>
</evidence>
<dbReference type="RefSeq" id="WP_103301132.1">
    <property type="nucleotide sequence ID" value="NZ_BSYC01000006.1"/>
</dbReference>
<evidence type="ECO:0000313" key="1">
    <source>
        <dbReference type="EMBL" id="MDL4937140.1"/>
    </source>
</evidence>
<gene>
    <name evidence="1" type="ORF">QRX88_15665</name>
</gene>
<dbReference type="EMBL" id="JASUBT010000013">
    <property type="protein sequence ID" value="MDL4937140.1"/>
    <property type="molecule type" value="Genomic_DNA"/>
</dbReference>
<dbReference type="Proteomes" id="UP001241571">
    <property type="component" value="Unassembled WGS sequence"/>
</dbReference>
<organism evidence="1 2">
    <name type="scientific">Enterococcus gallinarum</name>
    <dbReference type="NCBI Taxonomy" id="1353"/>
    <lineage>
        <taxon>Bacteria</taxon>
        <taxon>Bacillati</taxon>
        <taxon>Bacillota</taxon>
        <taxon>Bacilli</taxon>
        <taxon>Lactobacillales</taxon>
        <taxon>Enterococcaceae</taxon>
        <taxon>Enterococcus</taxon>
    </lineage>
</organism>
<dbReference type="AlphaFoldDB" id="A0ABD4ZWJ4"/>
<proteinExistence type="predicted"/>
<comment type="caution">
    <text evidence="1">The sequence shown here is derived from an EMBL/GenBank/DDBJ whole genome shotgun (WGS) entry which is preliminary data.</text>
</comment>
<protein>
    <submittedName>
        <fullName evidence="1">Uncharacterized protein</fullName>
    </submittedName>
</protein>
<name>A0ABD4ZWJ4_ENTGA</name>
<sequence length="100" mass="11531">MKEKDIHLEIVKLTEDPEWIHCAEIVAHMQELSKKFSTTRQSPTNYNAINGIKVVYSNGSHRIYPSLKQCVLEEKLCNGTIQRVVRMKSKTSDGRQFIVI</sequence>
<reference evidence="1 2" key="1">
    <citation type="submission" date="2023-06" db="EMBL/GenBank/DDBJ databases">
        <title>Acute promotion of culturable opportunistic pathogens and persistent increase of antibiotic resistance following antibiotic exposure in mouse gut microbiota.</title>
        <authorList>
            <person name="Li L."/>
            <person name="Wang B."/>
            <person name="Sun Y."/>
            <person name="Wang M."/>
            <person name="Xu H."/>
        </authorList>
    </citation>
    <scope>NUCLEOTIDE SEQUENCE [LARGE SCALE GENOMIC DNA]</scope>
    <source>
        <strain evidence="1 2">CRI2_2</strain>
    </source>
</reference>